<keyword evidence="2 5" id="KW-0808">Transferase</keyword>
<dbReference type="PANTHER" id="PTHR23416:SF23">
    <property type="entry name" value="ACETYLTRANSFERASE C18B11.09C-RELATED"/>
    <property type="match status" value="1"/>
</dbReference>
<evidence type="ECO:0000313" key="6">
    <source>
        <dbReference type="Proteomes" id="UP000557872"/>
    </source>
</evidence>
<gene>
    <name evidence="5" type="ORF">HW115_06095</name>
</gene>
<evidence type="ECO:0000256" key="2">
    <source>
        <dbReference type="ARBA" id="ARBA00022679"/>
    </source>
</evidence>
<dbReference type="PROSITE" id="PS00101">
    <property type="entry name" value="HEXAPEP_TRANSFERASES"/>
    <property type="match status" value="1"/>
</dbReference>
<sequence length="173" mass="18201">MRGVELGEHCAINGKPIVTKFRGSQFSMGNHITLSSSERCNPLGMIQPCVIRTLSPTACLIIGDRVGISGSTICAACSVEIGEDTIMGSGAMILDTDFHIPGEGYSWLNGTEQTCQPINIGKGVFIGARAMILKGVTIGDRAVIGAGSVVTKDIPERSIVAGNPARIISKEWI</sequence>
<dbReference type="Gene3D" id="2.160.10.10">
    <property type="entry name" value="Hexapeptide repeat proteins"/>
    <property type="match status" value="1"/>
</dbReference>
<dbReference type="CDD" id="cd04647">
    <property type="entry name" value="LbH_MAT_like"/>
    <property type="match status" value="1"/>
</dbReference>
<dbReference type="SUPFAM" id="SSF51161">
    <property type="entry name" value="Trimeric LpxA-like enzymes"/>
    <property type="match status" value="1"/>
</dbReference>
<evidence type="ECO:0000256" key="3">
    <source>
        <dbReference type="ARBA" id="ARBA00022737"/>
    </source>
</evidence>
<accession>A0A851GC62</accession>
<dbReference type="InterPro" id="IPR001451">
    <property type="entry name" value="Hexapep"/>
</dbReference>
<dbReference type="PANTHER" id="PTHR23416">
    <property type="entry name" value="SIALIC ACID SYNTHASE-RELATED"/>
    <property type="match status" value="1"/>
</dbReference>
<name>A0A851GC62_9BACT</name>
<proteinExistence type="inferred from homology"/>
<protein>
    <submittedName>
        <fullName evidence="5">Acyltransferase</fullName>
    </submittedName>
</protein>
<organism evidence="5 6">
    <name type="scientific">Oceaniferula marina</name>
    <dbReference type="NCBI Taxonomy" id="2748318"/>
    <lineage>
        <taxon>Bacteria</taxon>
        <taxon>Pseudomonadati</taxon>
        <taxon>Verrucomicrobiota</taxon>
        <taxon>Verrucomicrobiia</taxon>
        <taxon>Verrucomicrobiales</taxon>
        <taxon>Verrucomicrobiaceae</taxon>
        <taxon>Oceaniferula</taxon>
    </lineage>
</organism>
<keyword evidence="3" id="KW-0677">Repeat</keyword>
<evidence type="ECO:0000256" key="4">
    <source>
        <dbReference type="ARBA" id="ARBA00023315"/>
    </source>
</evidence>
<dbReference type="InterPro" id="IPR051159">
    <property type="entry name" value="Hexapeptide_acetyltransf"/>
</dbReference>
<comment type="caution">
    <text evidence="5">The sequence shown here is derived from an EMBL/GenBank/DDBJ whole genome shotgun (WGS) entry which is preliminary data.</text>
</comment>
<evidence type="ECO:0000313" key="5">
    <source>
        <dbReference type="EMBL" id="NWK55173.1"/>
    </source>
</evidence>
<keyword evidence="6" id="KW-1185">Reference proteome</keyword>
<dbReference type="InterPro" id="IPR011004">
    <property type="entry name" value="Trimer_LpxA-like_sf"/>
</dbReference>
<evidence type="ECO:0000256" key="1">
    <source>
        <dbReference type="ARBA" id="ARBA00007274"/>
    </source>
</evidence>
<keyword evidence="4 5" id="KW-0012">Acyltransferase</keyword>
<dbReference type="GO" id="GO:0008374">
    <property type="term" value="F:O-acyltransferase activity"/>
    <property type="evidence" value="ECO:0007669"/>
    <property type="project" value="TreeGrafter"/>
</dbReference>
<reference evidence="5 6" key="1">
    <citation type="submission" date="2020-07" db="EMBL/GenBank/DDBJ databases">
        <title>Roseicoccus Jingziensis gen. nov., sp. nov., isolated from coastal seawater.</title>
        <authorList>
            <person name="Feng X."/>
        </authorList>
    </citation>
    <scope>NUCLEOTIDE SEQUENCE [LARGE SCALE GENOMIC DNA]</scope>
    <source>
        <strain evidence="5 6">N1E253</strain>
    </source>
</reference>
<dbReference type="EMBL" id="JACBAZ010000002">
    <property type="protein sequence ID" value="NWK55173.1"/>
    <property type="molecule type" value="Genomic_DNA"/>
</dbReference>
<dbReference type="GO" id="GO:0005829">
    <property type="term" value="C:cytosol"/>
    <property type="evidence" value="ECO:0007669"/>
    <property type="project" value="TreeGrafter"/>
</dbReference>
<comment type="similarity">
    <text evidence="1">Belongs to the transferase hexapeptide repeat family.</text>
</comment>
<dbReference type="InterPro" id="IPR018357">
    <property type="entry name" value="Hexapep_transf_CS"/>
</dbReference>
<dbReference type="Pfam" id="PF14602">
    <property type="entry name" value="Hexapep_2"/>
    <property type="match status" value="1"/>
</dbReference>
<dbReference type="Proteomes" id="UP000557872">
    <property type="component" value="Unassembled WGS sequence"/>
</dbReference>
<dbReference type="AlphaFoldDB" id="A0A851GC62"/>